<dbReference type="Proteomes" id="UP000237104">
    <property type="component" value="Unassembled WGS sequence"/>
</dbReference>
<feature type="region of interest" description="Disordered" evidence="1">
    <location>
        <begin position="1"/>
        <end position="21"/>
    </location>
</feature>
<name>A0A2S3ZPS7_9MICO</name>
<feature type="region of interest" description="Disordered" evidence="1">
    <location>
        <begin position="133"/>
        <end position="156"/>
    </location>
</feature>
<dbReference type="EMBL" id="PPXF01000011">
    <property type="protein sequence ID" value="POH71210.1"/>
    <property type="molecule type" value="Genomic_DNA"/>
</dbReference>
<protein>
    <submittedName>
        <fullName evidence="2">Uncharacterized protein</fullName>
    </submittedName>
</protein>
<gene>
    <name evidence="2" type="ORF">C3B59_00970</name>
</gene>
<evidence type="ECO:0000256" key="1">
    <source>
        <dbReference type="SAM" id="MobiDB-lite"/>
    </source>
</evidence>
<organism evidence="2 3">
    <name type="scientific">Cryobacterium zongtaii</name>
    <dbReference type="NCBI Taxonomy" id="1259217"/>
    <lineage>
        <taxon>Bacteria</taxon>
        <taxon>Bacillati</taxon>
        <taxon>Actinomycetota</taxon>
        <taxon>Actinomycetes</taxon>
        <taxon>Micrococcales</taxon>
        <taxon>Microbacteriaceae</taxon>
        <taxon>Cryobacterium</taxon>
    </lineage>
</organism>
<reference evidence="2 3" key="1">
    <citation type="submission" date="2018-01" db="EMBL/GenBank/DDBJ databases">
        <title>Cryobacterium sp. nov., from glaciers in China.</title>
        <authorList>
            <person name="Liu Q."/>
            <person name="Xin Y.-H."/>
        </authorList>
    </citation>
    <scope>NUCLEOTIDE SEQUENCE [LARGE SCALE GENOMIC DNA]</scope>
    <source>
        <strain evidence="2 3">TMB1-8</strain>
    </source>
</reference>
<sequence length="156" mass="16052">MVLSGCSIGASGGQSNESAEQSLLAIPGVTDATVNTESMKSGFQDETSTVVELKLEAGAAVSDPNSLVDYLLRVAWSTQTKEANTSVVVQVVSEPQISILDALDAGGWDSAGGRSQHPERALVSAGEVKERFGDWPGDVPELPEGLITGPTSAPAP</sequence>
<comment type="caution">
    <text evidence="2">The sequence shown here is derived from an EMBL/GenBank/DDBJ whole genome shotgun (WGS) entry which is preliminary data.</text>
</comment>
<evidence type="ECO:0000313" key="3">
    <source>
        <dbReference type="Proteomes" id="UP000237104"/>
    </source>
</evidence>
<dbReference type="AlphaFoldDB" id="A0A2S3ZPS7"/>
<proteinExistence type="predicted"/>
<evidence type="ECO:0000313" key="2">
    <source>
        <dbReference type="EMBL" id="POH71210.1"/>
    </source>
</evidence>
<accession>A0A2S3ZPS7</accession>